<keyword evidence="3" id="KW-1185">Reference proteome</keyword>
<feature type="domain" description="HTH cro/C1-type" evidence="1">
    <location>
        <begin position="32"/>
        <end position="79"/>
    </location>
</feature>
<dbReference type="Gene3D" id="3.30.450.180">
    <property type="match status" value="1"/>
</dbReference>
<dbReference type="OrthoDB" id="4790304at2"/>
<dbReference type="Gene3D" id="1.10.260.40">
    <property type="entry name" value="lambda repressor-like DNA-binding domains"/>
    <property type="match status" value="1"/>
</dbReference>
<evidence type="ECO:0000259" key="1">
    <source>
        <dbReference type="PROSITE" id="PS50943"/>
    </source>
</evidence>
<dbReference type="STRING" id="211114.SAMN04489726_2512"/>
<dbReference type="EMBL" id="LT629701">
    <property type="protein sequence ID" value="SDM61427.1"/>
    <property type="molecule type" value="Genomic_DNA"/>
</dbReference>
<dbReference type="InterPro" id="IPR001387">
    <property type="entry name" value="Cro/C1-type_HTH"/>
</dbReference>
<evidence type="ECO:0000313" key="3">
    <source>
        <dbReference type="Proteomes" id="UP000183376"/>
    </source>
</evidence>
<dbReference type="PANTHER" id="PTHR35010">
    <property type="entry name" value="BLL4672 PROTEIN-RELATED"/>
    <property type="match status" value="1"/>
</dbReference>
<dbReference type="CDD" id="cd00093">
    <property type="entry name" value="HTH_XRE"/>
    <property type="match status" value="1"/>
</dbReference>
<gene>
    <name evidence="2" type="ORF">SAMN04489726_2512</name>
</gene>
<dbReference type="AlphaFoldDB" id="A0A1G9UNL7"/>
<dbReference type="SUPFAM" id="SSF47413">
    <property type="entry name" value="lambda repressor-like DNA-binding domains"/>
    <property type="match status" value="1"/>
</dbReference>
<dbReference type="PANTHER" id="PTHR35010:SF2">
    <property type="entry name" value="BLL4672 PROTEIN"/>
    <property type="match status" value="1"/>
</dbReference>
<dbReference type="Proteomes" id="UP000183376">
    <property type="component" value="Chromosome I"/>
</dbReference>
<sequence>MELGEFLRARRARISPGDAGVRDYGGRRRVPGLRREELARLAGISVPYYTRLEQGRNHNASDSVLDAVARVLRLNADERAHLYRLARGNGAAEPERLRPSVRVMIESMTDVPALVMGRRTDVLVWNRLAHALLAPHLDFAAPQDVNLARLVFLDQHTRRLYVDHERKKRDAVAHLRMVAGAYPGDRGITDLIDELSALSKDFVTLWSEYPVRNCASNTREYDHPVVGRLTLTDELMLLPDDEGQRVVVYTAATGSSSASALAALVHHLVS</sequence>
<dbReference type="GO" id="GO:0003677">
    <property type="term" value="F:DNA binding"/>
    <property type="evidence" value="ECO:0007669"/>
    <property type="project" value="InterPro"/>
</dbReference>
<dbReference type="InterPro" id="IPR010982">
    <property type="entry name" value="Lambda_DNA-bd_dom_sf"/>
</dbReference>
<dbReference type="PROSITE" id="PS50943">
    <property type="entry name" value="HTH_CROC1"/>
    <property type="match status" value="1"/>
</dbReference>
<evidence type="ECO:0000313" key="2">
    <source>
        <dbReference type="EMBL" id="SDM61427.1"/>
    </source>
</evidence>
<dbReference type="InterPro" id="IPR041413">
    <property type="entry name" value="MLTR_LBD"/>
</dbReference>
<dbReference type="eggNOG" id="COG1396">
    <property type="taxonomic scope" value="Bacteria"/>
</dbReference>
<organism evidence="2 3">
    <name type="scientific">Allokutzneria albata</name>
    <name type="common">Kibdelosporangium albatum</name>
    <dbReference type="NCBI Taxonomy" id="211114"/>
    <lineage>
        <taxon>Bacteria</taxon>
        <taxon>Bacillati</taxon>
        <taxon>Actinomycetota</taxon>
        <taxon>Actinomycetes</taxon>
        <taxon>Pseudonocardiales</taxon>
        <taxon>Pseudonocardiaceae</taxon>
        <taxon>Allokutzneria</taxon>
    </lineage>
</organism>
<protein>
    <submittedName>
        <fullName evidence="2">Helix-turn-helix domain-containing protein</fullName>
    </submittedName>
</protein>
<name>A0A1G9UNL7_ALLAB</name>
<accession>A0A1G9UNL7</accession>
<dbReference type="Pfam" id="PF13560">
    <property type="entry name" value="HTH_31"/>
    <property type="match status" value="1"/>
</dbReference>
<reference evidence="2 3" key="1">
    <citation type="submission" date="2016-10" db="EMBL/GenBank/DDBJ databases">
        <authorList>
            <person name="de Groot N.N."/>
        </authorList>
    </citation>
    <scope>NUCLEOTIDE SEQUENCE [LARGE SCALE GENOMIC DNA]</scope>
    <source>
        <strain evidence="2 3">DSM 44149</strain>
    </source>
</reference>
<dbReference type="SMART" id="SM00530">
    <property type="entry name" value="HTH_XRE"/>
    <property type="match status" value="1"/>
</dbReference>
<proteinExistence type="predicted"/>
<dbReference type="RefSeq" id="WP_030430608.1">
    <property type="nucleotide sequence ID" value="NZ_JOEF01000014.1"/>
</dbReference>
<dbReference type="Pfam" id="PF17765">
    <property type="entry name" value="MLTR_LBD"/>
    <property type="match status" value="1"/>
</dbReference>